<dbReference type="Gene3D" id="2.40.160.200">
    <property type="entry name" value="LURP1-related"/>
    <property type="match status" value="1"/>
</dbReference>
<dbReference type="Proteomes" id="UP001141806">
    <property type="component" value="Unassembled WGS sequence"/>
</dbReference>
<dbReference type="OrthoDB" id="652749at2759"/>
<dbReference type="EMBL" id="JAMYWD010000011">
    <property type="protein sequence ID" value="KAJ4956476.1"/>
    <property type="molecule type" value="Genomic_DNA"/>
</dbReference>
<dbReference type="InterPro" id="IPR007612">
    <property type="entry name" value="LOR"/>
</dbReference>
<organism evidence="2 3">
    <name type="scientific">Protea cynaroides</name>
    <dbReference type="NCBI Taxonomy" id="273540"/>
    <lineage>
        <taxon>Eukaryota</taxon>
        <taxon>Viridiplantae</taxon>
        <taxon>Streptophyta</taxon>
        <taxon>Embryophyta</taxon>
        <taxon>Tracheophyta</taxon>
        <taxon>Spermatophyta</taxon>
        <taxon>Magnoliopsida</taxon>
        <taxon>Proteales</taxon>
        <taxon>Proteaceae</taxon>
        <taxon>Protea</taxon>
    </lineage>
</organism>
<dbReference type="Pfam" id="PF04525">
    <property type="entry name" value="LOR"/>
    <property type="match status" value="1"/>
</dbReference>
<evidence type="ECO:0000256" key="1">
    <source>
        <dbReference type="ARBA" id="ARBA00005437"/>
    </source>
</evidence>
<name>A0A9Q0JYC3_9MAGN</name>
<protein>
    <submittedName>
        <fullName evidence="2">Uncharacterized protein</fullName>
    </submittedName>
</protein>
<keyword evidence="3" id="KW-1185">Reference proteome</keyword>
<gene>
    <name evidence="2" type="ORF">NE237_013259</name>
</gene>
<proteinExistence type="inferred from homology"/>
<dbReference type="PANTHER" id="PTHR31087">
    <property type="match status" value="1"/>
</dbReference>
<accession>A0A9Q0JYC3</accession>
<evidence type="ECO:0000313" key="2">
    <source>
        <dbReference type="EMBL" id="KAJ4956476.1"/>
    </source>
</evidence>
<dbReference type="AlphaFoldDB" id="A0A9Q0JYC3"/>
<dbReference type="InterPro" id="IPR025659">
    <property type="entry name" value="Tubby-like_C"/>
</dbReference>
<dbReference type="SUPFAM" id="SSF54518">
    <property type="entry name" value="Tubby C-terminal domain-like"/>
    <property type="match status" value="1"/>
</dbReference>
<dbReference type="InterPro" id="IPR038595">
    <property type="entry name" value="LOR_sf"/>
</dbReference>
<evidence type="ECO:0000313" key="3">
    <source>
        <dbReference type="Proteomes" id="UP001141806"/>
    </source>
</evidence>
<comment type="similarity">
    <text evidence="1">Belongs to the LOR family.</text>
</comment>
<dbReference type="PANTHER" id="PTHR31087:SF161">
    <property type="entry name" value="TUBBY C 2 FAMILY PROTEIN"/>
    <property type="match status" value="1"/>
</dbReference>
<sequence>MAFCNCNTSSPAHLTVWRQSLLFNGNGYTVYDNLNGSLVFRVDNYACDKKQKMFLMDSSGHVLFTVCRCHEKKLSILESWKAYKGEKDGGSGGDQKPFMVATKAFRSPSCSITVVTGAKYQIKWSCKEGWSKIFPEAAATLPVAQVSRKCGTAPEFSSFGKDVFTLIVHPSSRVDQAMVMAMVMISDAMK</sequence>
<reference evidence="2" key="1">
    <citation type="journal article" date="2023" name="Plant J.">
        <title>The genome of the king protea, Protea cynaroides.</title>
        <authorList>
            <person name="Chang J."/>
            <person name="Duong T.A."/>
            <person name="Schoeman C."/>
            <person name="Ma X."/>
            <person name="Roodt D."/>
            <person name="Barker N."/>
            <person name="Li Z."/>
            <person name="Van de Peer Y."/>
            <person name="Mizrachi E."/>
        </authorList>
    </citation>
    <scope>NUCLEOTIDE SEQUENCE</scope>
    <source>
        <tissue evidence="2">Young leaves</tissue>
    </source>
</reference>
<comment type="caution">
    <text evidence="2">The sequence shown here is derived from an EMBL/GenBank/DDBJ whole genome shotgun (WGS) entry which is preliminary data.</text>
</comment>